<evidence type="ECO:0000256" key="2">
    <source>
        <dbReference type="ARBA" id="ARBA00022801"/>
    </source>
</evidence>
<accession>A0A378WQZ4</accession>
<protein>
    <submittedName>
        <fullName evidence="3">2,6-dihydropseudooxynicotine hydrolase</fullName>
        <ecNumber evidence="3">3.7.1.-</ecNumber>
    </submittedName>
</protein>
<dbReference type="RefSeq" id="WP_062965108.1">
    <property type="nucleotide sequence ID" value="NZ_JAJFOE010000001.1"/>
</dbReference>
<dbReference type="EMBL" id="UGRU01000001">
    <property type="protein sequence ID" value="SUA43780.1"/>
    <property type="molecule type" value="Genomic_DNA"/>
</dbReference>
<keyword evidence="2 3" id="KW-0378">Hydrolase</keyword>
<dbReference type="InterPro" id="IPR050261">
    <property type="entry name" value="FrsA_esterase"/>
</dbReference>
<dbReference type="GO" id="GO:0016787">
    <property type="term" value="F:hydrolase activity"/>
    <property type="evidence" value="ECO:0007669"/>
    <property type="project" value="UniProtKB-KW"/>
</dbReference>
<dbReference type="OrthoDB" id="9765647at2"/>
<dbReference type="EC" id="3.7.1.-" evidence="3"/>
<dbReference type="InterPro" id="IPR029058">
    <property type="entry name" value="AB_hydrolase_fold"/>
</dbReference>
<sequence length="408" mass="44702">MKFLFDDESNSYEALRAAAYACYGAADLGEVIATAERITEGDDASWLREWRATAERIHAIGRDCLAKDRRVSARQAFLRASNYYRTAEFYQREHPVGDPLVAELSQRSRETFAAAAELLDTPVRSVSIPYGDTTLPGFLFLLDDSGAPRPTVIFNSGFDSTLEEAYPALAAGALERGYQVLAFDGPGQGAVIREQGLPFRPDWEVVISAVVDYALTMPEIDADHLALFGYSLGGYLAARAAAFEPRLAALILDDGVFDYHEANIAPMPPFLADWVAAGRDAEANAVAALLTTFNTSIRWALRNGAWTFGAQSAADYVRKTAEYTIADVVDRIACPTLVLDAEDDQFFRGQAERVYRALTCPKDYIVGTAAEGAGEHCHMGAVLLTHQRIFDWLDDVFAVEKPDTAVAR</sequence>
<dbReference type="Gene3D" id="3.40.50.1820">
    <property type="entry name" value="alpha/beta hydrolase"/>
    <property type="match status" value="1"/>
</dbReference>
<dbReference type="SUPFAM" id="SSF53474">
    <property type="entry name" value="alpha/beta-Hydrolases"/>
    <property type="match status" value="1"/>
</dbReference>
<dbReference type="Proteomes" id="UP000255082">
    <property type="component" value="Unassembled WGS sequence"/>
</dbReference>
<dbReference type="PANTHER" id="PTHR22946:SF12">
    <property type="entry name" value="CONIDIAL PIGMENT BIOSYNTHESIS PROTEIN AYG1 (AFU_ORTHOLOGUE AFUA_2G17550)"/>
    <property type="match status" value="1"/>
</dbReference>
<gene>
    <name evidence="3" type="ORF">NCTC13184_03150</name>
</gene>
<dbReference type="InterPro" id="IPR010520">
    <property type="entry name" value="FrsA-like"/>
</dbReference>
<proteinExistence type="inferred from homology"/>
<name>A0A378WQZ4_9NOCA</name>
<reference evidence="3 4" key="1">
    <citation type="submission" date="2018-06" db="EMBL/GenBank/DDBJ databases">
        <authorList>
            <consortium name="Pathogen Informatics"/>
            <person name="Doyle S."/>
        </authorList>
    </citation>
    <scope>NUCLEOTIDE SEQUENCE [LARGE SCALE GENOMIC DNA]</scope>
    <source>
        <strain evidence="3 4">NCTC13184</strain>
    </source>
</reference>
<evidence type="ECO:0000313" key="3">
    <source>
        <dbReference type="EMBL" id="SUA43780.1"/>
    </source>
</evidence>
<evidence type="ECO:0000313" key="4">
    <source>
        <dbReference type="Proteomes" id="UP000255082"/>
    </source>
</evidence>
<comment type="similarity">
    <text evidence="1">Belongs to the AB hydrolase superfamily.</text>
</comment>
<dbReference type="Gene3D" id="1.20.1440.110">
    <property type="entry name" value="acylaminoacyl peptidase"/>
    <property type="match status" value="1"/>
</dbReference>
<dbReference type="Pfam" id="PF06500">
    <property type="entry name" value="FrsA-like"/>
    <property type="match status" value="1"/>
</dbReference>
<dbReference type="PANTHER" id="PTHR22946">
    <property type="entry name" value="DIENELACTONE HYDROLASE DOMAIN-CONTAINING PROTEIN-RELATED"/>
    <property type="match status" value="1"/>
</dbReference>
<dbReference type="AlphaFoldDB" id="A0A378WQZ4"/>
<organism evidence="3 4">
    <name type="scientific">Nocardia africana</name>
    <dbReference type="NCBI Taxonomy" id="134964"/>
    <lineage>
        <taxon>Bacteria</taxon>
        <taxon>Bacillati</taxon>
        <taxon>Actinomycetota</taxon>
        <taxon>Actinomycetes</taxon>
        <taxon>Mycobacteriales</taxon>
        <taxon>Nocardiaceae</taxon>
        <taxon>Nocardia</taxon>
    </lineage>
</organism>
<evidence type="ECO:0000256" key="1">
    <source>
        <dbReference type="ARBA" id="ARBA00008645"/>
    </source>
</evidence>